<dbReference type="RefSeq" id="WP_006683211.1">
    <property type="nucleotide sequence ID" value="NZ_CAFB01000066.1"/>
</dbReference>
<reference evidence="2 3" key="1">
    <citation type="submission" date="2011-08" db="EMBL/GenBank/DDBJ databases">
        <title>The genome of the obligate endobacterium of an arbuscular mycorrhizal fungus reveals an interphylum network of nutritional interactions.</title>
        <authorList>
            <person name="Ghignone S."/>
            <person name="Salvioli A."/>
            <person name="Anca I."/>
            <person name="Lumini E."/>
            <person name="Ortu G."/>
            <person name="Petiti L."/>
            <person name="Cruveiller S."/>
            <person name="Bianciotto V."/>
            <person name="Piffanelli P."/>
            <person name="Lanfranco L."/>
            <person name="Bonfante P."/>
        </authorList>
    </citation>
    <scope>NUCLEOTIDE SEQUENCE [LARGE SCALE GENOMIC DNA]</scope>
    <source>
        <strain evidence="2 3">BEG34</strain>
    </source>
</reference>
<dbReference type="STRING" id="1070319.CAGGBEG34_470003"/>
<evidence type="ECO:0000259" key="1">
    <source>
        <dbReference type="Pfam" id="PF22479"/>
    </source>
</evidence>
<dbReference type="InterPro" id="IPR054252">
    <property type="entry name" value="Pam3_gp18"/>
</dbReference>
<gene>
    <name evidence="2" type="ORF">CAGGBEG34_470003</name>
</gene>
<accession>G2JBI7</accession>
<feature type="domain" description="Cyanophage baseplate Pam3 plug gp18" evidence="1">
    <location>
        <begin position="6"/>
        <end position="103"/>
    </location>
</feature>
<dbReference type="EMBL" id="CAFB01000066">
    <property type="protein sequence ID" value="CCD30141.1"/>
    <property type="molecule type" value="Genomic_DNA"/>
</dbReference>
<dbReference type="Proteomes" id="UP000054051">
    <property type="component" value="Unassembled WGS sequence"/>
</dbReference>
<dbReference type="eggNOG" id="ENOG50334GX">
    <property type="taxonomic scope" value="Bacteria"/>
</dbReference>
<name>G2JBI7_9BURK</name>
<sequence>MTASAFEIPLIAAPQTFLITLAGMQYRLTLQYRDAAKAGWTLDIADANSQPLVCGIPLVTGVDLLEPYPDLDIKGQLWVQTDANPDAVPTFSGLGRESRVYFVAQ</sequence>
<evidence type="ECO:0000313" key="2">
    <source>
        <dbReference type="EMBL" id="CCD30141.1"/>
    </source>
</evidence>
<evidence type="ECO:0000313" key="3">
    <source>
        <dbReference type="Proteomes" id="UP000054051"/>
    </source>
</evidence>
<dbReference type="AlphaFoldDB" id="G2JBI7"/>
<comment type="caution">
    <text evidence="2">The sequence shown here is derived from an EMBL/GenBank/DDBJ whole genome shotgun (WGS) entry which is preliminary data.</text>
</comment>
<keyword evidence="3" id="KW-1185">Reference proteome</keyword>
<dbReference type="OrthoDB" id="5465444at2"/>
<proteinExistence type="predicted"/>
<dbReference type="Pfam" id="PF22479">
    <property type="entry name" value="Pam3_gp18"/>
    <property type="match status" value="1"/>
</dbReference>
<protein>
    <recommendedName>
        <fullName evidence="1">Cyanophage baseplate Pam3 plug gp18 domain-containing protein</fullName>
    </recommendedName>
</protein>
<organism evidence="2 3">
    <name type="scientific">Candidatus Glomeribacter gigasporarum BEG34</name>
    <dbReference type="NCBI Taxonomy" id="1070319"/>
    <lineage>
        <taxon>Bacteria</taxon>
        <taxon>Pseudomonadati</taxon>
        <taxon>Pseudomonadota</taxon>
        <taxon>Betaproteobacteria</taxon>
        <taxon>Burkholderiales</taxon>
        <taxon>Burkholderiaceae</taxon>
        <taxon>Candidatus Glomeribacter</taxon>
    </lineage>
</organism>